<keyword evidence="1" id="KW-0812">Transmembrane</keyword>
<dbReference type="Proteomes" id="UP000031443">
    <property type="component" value="Unassembled WGS sequence"/>
</dbReference>
<evidence type="ECO:0000256" key="1">
    <source>
        <dbReference type="SAM" id="Phobius"/>
    </source>
</evidence>
<organism evidence="2 3">
    <name type="scientific">Chelonia mydas</name>
    <name type="common">Green sea-turtle</name>
    <name type="synonym">Chelonia agassizi</name>
    <dbReference type="NCBI Taxonomy" id="8469"/>
    <lineage>
        <taxon>Eukaryota</taxon>
        <taxon>Metazoa</taxon>
        <taxon>Chordata</taxon>
        <taxon>Craniata</taxon>
        <taxon>Vertebrata</taxon>
        <taxon>Euteleostomi</taxon>
        <taxon>Archelosauria</taxon>
        <taxon>Testudinata</taxon>
        <taxon>Testudines</taxon>
        <taxon>Cryptodira</taxon>
        <taxon>Durocryptodira</taxon>
        <taxon>Americhelydia</taxon>
        <taxon>Chelonioidea</taxon>
        <taxon>Cheloniidae</taxon>
        <taxon>Chelonia</taxon>
    </lineage>
</organism>
<keyword evidence="3" id="KW-1185">Reference proteome</keyword>
<dbReference type="AlphaFoldDB" id="M7C1F1"/>
<accession>M7C1F1</accession>
<protein>
    <submittedName>
        <fullName evidence="2">Uncharacterized protein</fullName>
    </submittedName>
</protein>
<evidence type="ECO:0000313" key="2">
    <source>
        <dbReference type="EMBL" id="EMP41990.1"/>
    </source>
</evidence>
<gene>
    <name evidence="2" type="ORF">UY3_00753</name>
</gene>
<sequence length="144" mass="15324">MCNDWVRQVDFDPAQTEFGVGAEGRVTCRQQFLQNSFNVTCRETAPGLFEWELGAHKCVREAQTPQRGGLAVAVAVPVVLVLVAAGALLLWFLLSSPLALSDSAPIPSVFDPPMGNLIVKTAVWSGTGVLGMPGSHSSCSQILL</sequence>
<evidence type="ECO:0000313" key="3">
    <source>
        <dbReference type="Proteomes" id="UP000031443"/>
    </source>
</evidence>
<keyword evidence="1" id="KW-0472">Membrane</keyword>
<dbReference type="EMBL" id="KB480077">
    <property type="protein sequence ID" value="EMP41990.1"/>
    <property type="molecule type" value="Genomic_DNA"/>
</dbReference>
<keyword evidence="1" id="KW-1133">Transmembrane helix</keyword>
<name>M7C1F1_CHEMY</name>
<proteinExistence type="predicted"/>
<feature type="transmembrane region" description="Helical" evidence="1">
    <location>
        <begin position="70"/>
        <end position="94"/>
    </location>
</feature>
<reference evidence="3" key="1">
    <citation type="journal article" date="2013" name="Nat. Genet.">
        <title>The draft genomes of soft-shell turtle and green sea turtle yield insights into the development and evolution of the turtle-specific body plan.</title>
        <authorList>
            <person name="Wang Z."/>
            <person name="Pascual-Anaya J."/>
            <person name="Zadissa A."/>
            <person name="Li W."/>
            <person name="Niimura Y."/>
            <person name="Huang Z."/>
            <person name="Li C."/>
            <person name="White S."/>
            <person name="Xiong Z."/>
            <person name="Fang D."/>
            <person name="Wang B."/>
            <person name="Ming Y."/>
            <person name="Chen Y."/>
            <person name="Zheng Y."/>
            <person name="Kuraku S."/>
            <person name="Pignatelli M."/>
            <person name="Herrero J."/>
            <person name="Beal K."/>
            <person name="Nozawa M."/>
            <person name="Li Q."/>
            <person name="Wang J."/>
            <person name="Zhang H."/>
            <person name="Yu L."/>
            <person name="Shigenobu S."/>
            <person name="Wang J."/>
            <person name="Liu J."/>
            <person name="Flicek P."/>
            <person name="Searle S."/>
            <person name="Wang J."/>
            <person name="Kuratani S."/>
            <person name="Yin Y."/>
            <person name="Aken B."/>
            <person name="Zhang G."/>
            <person name="Irie N."/>
        </authorList>
    </citation>
    <scope>NUCLEOTIDE SEQUENCE [LARGE SCALE GENOMIC DNA]</scope>
</reference>